<feature type="transmembrane region" description="Helical" evidence="1">
    <location>
        <begin position="491"/>
        <end position="514"/>
    </location>
</feature>
<organism evidence="3 4">
    <name type="scientific">Halosimplex litoreum</name>
    <dbReference type="NCBI Taxonomy" id="1198301"/>
    <lineage>
        <taxon>Archaea</taxon>
        <taxon>Methanobacteriati</taxon>
        <taxon>Methanobacteriota</taxon>
        <taxon>Stenosarchaea group</taxon>
        <taxon>Halobacteria</taxon>
        <taxon>Halobacteriales</taxon>
        <taxon>Haloarculaceae</taxon>
        <taxon>Halosimplex</taxon>
    </lineage>
</organism>
<evidence type="ECO:0000256" key="1">
    <source>
        <dbReference type="SAM" id="Phobius"/>
    </source>
</evidence>
<dbReference type="Pfam" id="PF18079">
    <property type="entry name" value="AglB_L1"/>
    <property type="match status" value="1"/>
</dbReference>
<evidence type="ECO:0000313" key="4">
    <source>
        <dbReference type="Proteomes" id="UP000595001"/>
    </source>
</evidence>
<feature type="transmembrane region" description="Helical" evidence="1">
    <location>
        <begin position="436"/>
        <end position="455"/>
    </location>
</feature>
<feature type="transmembrane region" description="Helical" evidence="1">
    <location>
        <begin position="537"/>
        <end position="557"/>
    </location>
</feature>
<keyword evidence="1" id="KW-1133">Transmembrane helix</keyword>
<feature type="transmembrane region" description="Helical" evidence="1">
    <location>
        <begin position="222"/>
        <end position="238"/>
    </location>
</feature>
<keyword evidence="1" id="KW-0472">Membrane</keyword>
<dbReference type="AlphaFoldDB" id="A0A7T3KW34"/>
<feature type="transmembrane region" description="Helical" evidence="1">
    <location>
        <begin position="291"/>
        <end position="313"/>
    </location>
</feature>
<keyword evidence="3" id="KW-0808">Transferase</keyword>
<sequence>MSERSAAASLIEDRPDLTEDLRTLLEVDAAAETWTFDDTEVDSGTFGELVERDVVEKEGDGYRLADPDAVRQALGDDGVTDDRPRVGRPTFSTVDLDSRRVGALVAALSAVVLARVISYPSVFRDGTVVLSGNDPYAYRYWVERTLLNVSGPLDIGPVLTGVGPTETGEPLFVAVTTLVASLFGGTPAAAGWTLAWYPVVTAVATAAVLYALVVALTDDRRVALAAVVLLAVTPGHAMRTSLGFADHHAFDYVPLAVTAYGLVAVDGTDGLRDRRAWLGAGVVAAGLAGQILGWSAGPLLVVPVVGYVAVRAVQDVRAGDSPARRGLPVVAGVGAAAVVVAGAHAALGWHDSVVAVTPALLLAAVVGVLAVAELVGRADAPPWAVVPASGVAGIAGLAAVAVAAPAVWTRATGRFGDLFASRGIAETRSLLDGGSVGWLLLFGFVLVLAAPWLAWATRRATRSDAAWAVPVAYGWWFLLLAAVQVRFAGQLAVFAAAFAGLGFVHLASVVDLGAPPAPLDPDRTGPRSLSIPTGRRAAQVLALFVLVAGLGVVQVPVKTSQVTTDGDAYRAAAWTADDAAERGLASPDSYVFSRWGDNRMYNYVVSGQSRSYGFARANFGPFASAANASGWYPRLRDRVGYVVVEGSGFESGTVGARLAGSFGGRTADAPGLAHYRVRYRGPDGRVVASVVPGARLVGTAAPNRTQTLATNVTVDGRTVRYERRVRANATGAFAVTVPYPGRYTLGNTTVAVDERAVRNGGTVGADIGARASESAVEPV</sequence>
<gene>
    <name evidence="3" type="ORF">I7X12_03070</name>
</gene>
<reference evidence="3 4" key="1">
    <citation type="submission" date="2020-12" db="EMBL/GenBank/DDBJ databases">
        <title>Halosimplex halophilum sp. nov. and Halosimplex salinum sp. nov., two new members of the genus Halosimplex.</title>
        <authorList>
            <person name="Cui H.L."/>
        </authorList>
    </citation>
    <scope>NUCLEOTIDE SEQUENCE [LARGE SCALE GENOMIC DNA]</scope>
    <source>
        <strain evidence="3 4">YGH94</strain>
    </source>
</reference>
<evidence type="ECO:0000313" key="3">
    <source>
        <dbReference type="EMBL" id="QPV63628.1"/>
    </source>
</evidence>
<feature type="transmembrane region" description="Helical" evidence="1">
    <location>
        <begin position="467"/>
        <end position="485"/>
    </location>
</feature>
<dbReference type="OrthoDB" id="313284at2157"/>
<feature type="transmembrane region" description="Helical" evidence="1">
    <location>
        <begin position="384"/>
        <end position="408"/>
    </location>
</feature>
<dbReference type="RefSeq" id="WP_198062415.1">
    <property type="nucleotide sequence ID" value="NZ_CP065856.1"/>
</dbReference>
<protein>
    <submittedName>
        <fullName evidence="3">Phospholipid carrier-dependent glycosyltransferase</fullName>
    </submittedName>
</protein>
<dbReference type="GO" id="GO:0016740">
    <property type="term" value="F:transferase activity"/>
    <property type="evidence" value="ECO:0007669"/>
    <property type="project" value="UniProtKB-KW"/>
</dbReference>
<feature type="transmembrane region" description="Helical" evidence="1">
    <location>
        <begin position="353"/>
        <end position="372"/>
    </location>
</feature>
<feature type="transmembrane region" description="Helical" evidence="1">
    <location>
        <begin position="325"/>
        <end position="347"/>
    </location>
</feature>
<accession>A0A7T3KW34</accession>
<name>A0A7T3KW34_9EURY</name>
<dbReference type="InterPro" id="IPR041154">
    <property type="entry name" value="AglB_P1"/>
</dbReference>
<dbReference type="GeneID" id="60587441"/>
<dbReference type="Proteomes" id="UP000595001">
    <property type="component" value="Chromosome"/>
</dbReference>
<feature type="domain" description="Archaeal glycosylation protein B peripheral" evidence="2">
    <location>
        <begin position="693"/>
        <end position="742"/>
    </location>
</feature>
<evidence type="ECO:0000259" key="2">
    <source>
        <dbReference type="Pfam" id="PF18079"/>
    </source>
</evidence>
<proteinExistence type="predicted"/>
<dbReference type="EMBL" id="CP065856">
    <property type="protein sequence ID" value="QPV63628.1"/>
    <property type="molecule type" value="Genomic_DNA"/>
</dbReference>
<keyword evidence="1" id="KW-0812">Transmembrane</keyword>
<dbReference type="KEGG" id="hlt:I7X12_03070"/>
<feature type="transmembrane region" description="Helical" evidence="1">
    <location>
        <begin position="196"/>
        <end position="215"/>
    </location>
</feature>
<keyword evidence="4" id="KW-1185">Reference proteome</keyword>